<dbReference type="Proteomes" id="UP000692954">
    <property type="component" value="Unassembled WGS sequence"/>
</dbReference>
<accession>A0A8S1K5L3</accession>
<evidence type="ECO:0000313" key="2">
    <source>
        <dbReference type="Proteomes" id="UP000692954"/>
    </source>
</evidence>
<dbReference type="AlphaFoldDB" id="A0A8S1K5L3"/>
<protein>
    <submittedName>
        <fullName evidence="1">Uncharacterized protein</fullName>
    </submittedName>
</protein>
<comment type="caution">
    <text evidence="1">The sequence shown here is derived from an EMBL/GenBank/DDBJ whole genome shotgun (WGS) entry which is preliminary data.</text>
</comment>
<proteinExistence type="predicted"/>
<keyword evidence="2" id="KW-1185">Reference proteome</keyword>
<organism evidence="1 2">
    <name type="scientific">Paramecium sonneborni</name>
    <dbReference type="NCBI Taxonomy" id="65129"/>
    <lineage>
        <taxon>Eukaryota</taxon>
        <taxon>Sar</taxon>
        <taxon>Alveolata</taxon>
        <taxon>Ciliophora</taxon>
        <taxon>Intramacronucleata</taxon>
        <taxon>Oligohymenophorea</taxon>
        <taxon>Peniculida</taxon>
        <taxon>Parameciidae</taxon>
        <taxon>Paramecium</taxon>
    </lineage>
</organism>
<gene>
    <name evidence="1" type="ORF">PSON_ATCC_30995.1.T0030123</name>
</gene>
<dbReference type="EMBL" id="CAJJDN010000003">
    <property type="protein sequence ID" value="CAD8048224.1"/>
    <property type="molecule type" value="Genomic_DNA"/>
</dbReference>
<name>A0A8S1K5L3_9CILI</name>
<sequence>MIEKKNQKTQDKKNQNYLNVSLMNQSQEIINHSQQLKFQDSHQDSNGLSNQLKLNQIKSFIDKDIQQIREHLIYIIERRVVFPQILSFIIIQKDQISINYCDALAKQLNKIFNKLKKDVSSNQEIISNSDNNKLDNDEKIILKLLQYFTNKLADVGMKRFNLHHLDLQNIKIQYNLCRQIKNKVIQNSKVLKLIIQQVKIVHSDLLALEANQQQISSDESQVELNRQQLYIEESHEQLTRFDQNKDKISLKNKQVQLDQSFYEEKDQSEKEFIIKVLMLKLVDFQIVVPYLLKQIKFLYFSKQHKIPDKRGILIIFPSEQIIQQLFKIPELSKFAQQLNPSSLEKFYLEYPNYLKVDLHDVLISYLQLIINNYFKYKEELILIYRDEQFKMILKQIWSLCGENIKQILCSKINPIEQFKNFGSNILQIGTYLFQIKSLLKQNIDQLEQFNINEDIQKFQQIQKLKKTSDKVSTNTKPIFKQFIQKMTMLNKSFPLLLKLLHLTNFTIKVIPRKRVMEAIVQQNQFIKFMKICYNYPLEIETIADRVQTIFFSDKFQIQETHHVTWPQLILMALELIYQQREQNKQLIYEAIQTKQYQIILRELETIEDPLELRQKTKELLFLLNDYVQQLKNEQ</sequence>
<reference evidence="1" key="1">
    <citation type="submission" date="2021-01" db="EMBL/GenBank/DDBJ databases">
        <authorList>
            <consortium name="Genoscope - CEA"/>
            <person name="William W."/>
        </authorList>
    </citation>
    <scope>NUCLEOTIDE SEQUENCE</scope>
</reference>
<evidence type="ECO:0000313" key="1">
    <source>
        <dbReference type="EMBL" id="CAD8048224.1"/>
    </source>
</evidence>
<dbReference type="OrthoDB" id="301448at2759"/>